<accession>A0A177D9L8</accession>
<dbReference type="GeneID" id="29114405"/>
<reference evidence="2" key="3">
    <citation type="journal article" date="2019" name="J. ISSAAS">
        <title>Genomics, evolutionary history and diagnostics of the Alternaria alternata species group including apple and Asian pear pathotypes.</title>
        <authorList>
            <person name="Armitage A.D."/>
            <person name="Cockerton H.M."/>
            <person name="Sreenivasaprasad S."/>
            <person name="Woodhall J."/>
            <person name="Lane C."/>
            <person name="Harrison R.J."/>
            <person name="Clarkson J.P."/>
        </authorList>
    </citation>
    <scope>NUCLEOTIDE SEQUENCE</scope>
    <source>
        <strain evidence="2">FERA 1177</strain>
    </source>
</reference>
<gene>
    <name evidence="2" type="ORF">AA0117_g3399</name>
    <name evidence="1" type="ORF">CC77DRAFT_1065440</name>
</gene>
<dbReference type="KEGG" id="aalt:CC77DRAFT_1065440"/>
<dbReference type="RefSeq" id="XP_018381291.1">
    <property type="nucleotide sequence ID" value="XM_018528811.1"/>
</dbReference>
<dbReference type="AlphaFoldDB" id="A0A177D9L8"/>
<evidence type="ECO:0000313" key="2">
    <source>
        <dbReference type="EMBL" id="RYN80315.1"/>
    </source>
</evidence>
<evidence type="ECO:0000313" key="4">
    <source>
        <dbReference type="Proteomes" id="UP000291422"/>
    </source>
</evidence>
<organism evidence="1 3">
    <name type="scientific">Alternaria alternata</name>
    <name type="common">Alternaria rot fungus</name>
    <name type="synonym">Torula alternata</name>
    <dbReference type="NCBI Taxonomy" id="5599"/>
    <lineage>
        <taxon>Eukaryota</taxon>
        <taxon>Fungi</taxon>
        <taxon>Dikarya</taxon>
        <taxon>Ascomycota</taxon>
        <taxon>Pezizomycotina</taxon>
        <taxon>Dothideomycetes</taxon>
        <taxon>Pleosporomycetidae</taxon>
        <taxon>Pleosporales</taxon>
        <taxon>Pleosporineae</taxon>
        <taxon>Pleosporaceae</taxon>
        <taxon>Alternaria</taxon>
        <taxon>Alternaria sect. Alternaria</taxon>
        <taxon>Alternaria alternata complex</taxon>
    </lineage>
</organism>
<dbReference type="EMBL" id="PDXD01000004">
    <property type="protein sequence ID" value="RYN80315.1"/>
    <property type="molecule type" value="Genomic_DNA"/>
</dbReference>
<sequence>MSPIFCCSNTQGYKNRILSYESKFQTFMAWANYPKESNAVSPDTVPSSADITFAIQVVKQTNYGPLDSKRYFVTGSDGVFVEVTEQWLIDANFEKLNTFKNFKCATHNKFFEVNIYQKNPTNAHHWRANIARPATEIDL</sequence>
<dbReference type="Proteomes" id="UP000291422">
    <property type="component" value="Unassembled WGS sequence"/>
</dbReference>
<dbReference type="EMBL" id="KV441491">
    <property type="protein sequence ID" value="OAG15870.1"/>
    <property type="molecule type" value="Genomic_DNA"/>
</dbReference>
<evidence type="ECO:0000313" key="1">
    <source>
        <dbReference type="EMBL" id="OAG15870.1"/>
    </source>
</evidence>
<dbReference type="Proteomes" id="UP000077248">
    <property type="component" value="Unassembled WGS sequence"/>
</dbReference>
<name>A0A177D9L8_ALTAL</name>
<proteinExistence type="predicted"/>
<dbReference type="VEuPathDB" id="FungiDB:CC77DRAFT_1065440"/>
<reference evidence="1 3" key="1">
    <citation type="submission" date="2016-05" db="EMBL/GenBank/DDBJ databases">
        <title>Comparative analysis of secretome profiles of manganese(II)-oxidizing ascomycete fungi.</title>
        <authorList>
            <consortium name="DOE Joint Genome Institute"/>
            <person name="Zeiner C.A."/>
            <person name="Purvine S.O."/>
            <person name="Zink E.M."/>
            <person name="Wu S."/>
            <person name="Pasa-Tolic L."/>
            <person name="Chaput D.L."/>
            <person name="Haridas S."/>
            <person name="Grigoriev I.V."/>
            <person name="Santelli C.M."/>
            <person name="Hansel C.M."/>
        </authorList>
    </citation>
    <scope>NUCLEOTIDE SEQUENCE [LARGE SCALE GENOMIC DNA]</scope>
    <source>
        <strain evidence="1 3">SRC1lrK2f</strain>
    </source>
</reference>
<keyword evidence="3" id="KW-1185">Reference proteome</keyword>
<evidence type="ECO:0000313" key="3">
    <source>
        <dbReference type="Proteomes" id="UP000077248"/>
    </source>
</evidence>
<reference evidence="4" key="2">
    <citation type="journal article" date="2019" name="bioRxiv">
        <title>Genomics, evolutionary history and diagnostics of the Alternaria alternata species group including apple and Asian pear pathotypes.</title>
        <authorList>
            <person name="Armitage A.D."/>
            <person name="Cockerton H.M."/>
            <person name="Sreenivasaprasad S."/>
            <person name="Woodhall J.W."/>
            <person name="Lane C.R."/>
            <person name="Harrison R.J."/>
            <person name="Clarkson J.P."/>
        </authorList>
    </citation>
    <scope>NUCLEOTIDE SEQUENCE [LARGE SCALE GENOMIC DNA]</scope>
    <source>
        <strain evidence="4">FERA 1177</strain>
    </source>
</reference>
<protein>
    <submittedName>
        <fullName evidence="1">Uncharacterized protein</fullName>
    </submittedName>
</protein>
<dbReference type="OMA" id="THHWRAN"/>